<evidence type="ECO:0008006" key="5">
    <source>
        <dbReference type="Google" id="ProtNLM"/>
    </source>
</evidence>
<name>A0A150RCE5_SORCE</name>
<dbReference type="PANTHER" id="PTHR11102">
    <property type="entry name" value="SEL-1-LIKE PROTEIN"/>
    <property type="match status" value="1"/>
</dbReference>
<dbReference type="PROSITE" id="PS51257">
    <property type="entry name" value="PROKAR_LIPOPROTEIN"/>
    <property type="match status" value="1"/>
</dbReference>
<evidence type="ECO:0000313" key="4">
    <source>
        <dbReference type="Proteomes" id="UP000075635"/>
    </source>
</evidence>
<evidence type="ECO:0000313" key="3">
    <source>
        <dbReference type="EMBL" id="KYF77979.1"/>
    </source>
</evidence>
<dbReference type="InterPro" id="IPR050767">
    <property type="entry name" value="Sel1_AlgK"/>
</dbReference>
<proteinExistence type="predicted"/>
<dbReference type="InterPro" id="IPR006597">
    <property type="entry name" value="Sel1-like"/>
</dbReference>
<keyword evidence="2" id="KW-0732">Signal</keyword>
<dbReference type="EMBL" id="JEMB01002836">
    <property type="protein sequence ID" value="KYF77979.1"/>
    <property type="molecule type" value="Genomic_DNA"/>
</dbReference>
<dbReference type="SMART" id="SM00671">
    <property type="entry name" value="SEL1"/>
    <property type="match status" value="6"/>
</dbReference>
<reference evidence="3 4" key="1">
    <citation type="submission" date="2014-02" db="EMBL/GenBank/DDBJ databases">
        <title>The small core and large imbalanced accessory genome model reveals a collaborative survival strategy of Sorangium cellulosum strains in nature.</title>
        <authorList>
            <person name="Han K."/>
            <person name="Peng R."/>
            <person name="Blom J."/>
            <person name="Li Y.-Z."/>
        </authorList>
    </citation>
    <scope>NUCLEOTIDE SEQUENCE [LARGE SCALE GENOMIC DNA]</scope>
    <source>
        <strain evidence="3 4">So0011-07</strain>
    </source>
</reference>
<dbReference type="SUPFAM" id="SSF81901">
    <property type="entry name" value="HCP-like"/>
    <property type="match status" value="1"/>
</dbReference>
<dbReference type="Gene3D" id="1.25.40.10">
    <property type="entry name" value="Tetratricopeptide repeat domain"/>
    <property type="match status" value="1"/>
</dbReference>
<feature type="signal peptide" evidence="2">
    <location>
        <begin position="1"/>
        <end position="26"/>
    </location>
</feature>
<dbReference type="AlphaFoldDB" id="A0A150RCE5"/>
<accession>A0A150RCE5</accession>
<evidence type="ECO:0000256" key="2">
    <source>
        <dbReference type="SAM" id="SignalP"/>
    </source>
</evidence>
<dbReference type="PANTHER" id="PTHR11102:SF160">
    <property type="entry name" value="ERAD-ASSOCIATED E3 UBIQUITIN-PROTEIN LIGASE COMPONENT HRD3"/>
    <property type="match status" value="1"/>
</dbReference>
<comment type="caution">
    <text evidence="3">The sequence shown here is derived from an EMBL/GenBank/DDBJ whole genome shotgun (WGS) entry which is preliminary data.</text>
</comment>
<organism evidence="3 4">
    <name type="scientific">Sorangium cellulosum</name>
    <name type="common">Polyangium cellulosum</name>
    <dbReference type="NCBI Taxonomy" id="56"/>
    <lineage>
        <taxon>Bacteria</taxon>
        <taxon>Pseudomonadati</taxon>
        <taxon>Myxococcota</taxon>
        <taxon>Polyangia</taxon>
        <taxon>Polyangiales</taxon>
        <taxon>Polyangiaceae</taxon>
        <taxon>Sorangium</taxon>
    </lineage>
</organism>
<gene>
    <name evidence="3" type="ORF">BE17_45310</name>
</gene>
<dbReference type="Pfam" id="PF08238">
    <property type="entry name" value="Sel1"/>
    <property type="match status" value="6"/>
</dbReference>
<dbReference type="Proteomes" id="UP000075635">
    <property type="component" value="Unassembled WGS sequence"/>
</dbReference>
<sequence>MSVRLKALSGSLFIFGLAGCGGGAAAGPPAPSPSAAVTQHGTATKPADTPADTPALVANFDGPIEQEPVSPEGHWVLSQRYRLGVGVTKSTVLSCAHARLAAASGSADALAWLKAHAEADPIAHLCLGLLYYTQAQGELADKPRGEAMAREALSQLEPRAAAGDGDACVVIGMIYEHGVGATTDHTKALRYYERASAAHNADAMESLGDMYYHGRAVTKDLVKAAALYRQAAEGGSAFGQSKYADVLERGEGIEADEAQAQRWYRKAAEQGSPDAQRNLARMLMSGGKDPDRAREAIGWLSRAAAQNDRLALFDLARVHAEGKFMPTDVPRAKELAGRAAELGNERAKQWLARLAEREKCVGQAETKLFDVALGCADRETLRPAIVKNGGNVQREDDSFWYDIYGSKDLLLDSIKLSVGYTRAGDFAIAEYDFGDWVDVGKVERTIALLEPKYGRAKLTRTPESNLATWLRKDGIVIELERTPHKMFLRYFQPARRKVLDEEIAAQKGEQRRREVAKQSQAF</sequence>
<dbReference type="InterPro" id="IPR011990">
    <property type="entry name" value="TPR-like_helical_dom_sf"/>
</dbReference>
<feature type="region of interest" description="Disordered" evidence="1">
    <location>
        <begin position="28"/>
        <end position="51"/>
    </location>
</feature>
<protein>
    <recommendedName>
        <fullName evidence="5">Sel1 repeat family protein</fullName>
    </recommendedName>
</protein>
<feature type="compositionally biased region" description="Low complexity" evidence="1">
    <location>
        <begin position="42"/>
        <end position="51"/>
    </location>
</feature>
<feature type="chain" id="PRO_5007567771" description="Sel1 repeat family protein" evidence="2">
    <location>
        <begin position="27"/>
        <end position="522"/>
    </location>
</feature>
<evidence type="ECO:0000256" key="1">
    <source>
        <dbReference type="SAM" id="MobiDB-lite"/>
    </source>
</evidence>